<dbReference type="Pfam" id="PF00501">
    <property type="entry name" value="AMP-binding"/>
    <property type="match status" value="1"/>
</dbReference>
<comment type="caution">
    <text evidence="6">The sequence shown here is derived from an EMBL/GenBank/DDBJ whole genome shotgun (WGS) entry which is preliminary data.</text>
</comment>
<dbReference type="InterPro" id="IPR040097">
    <property type="entry name" value="FAAL/FAAC"/>
</dbReference>
<evidence type="ECO:0000256" key="3">
    <source>
        <dbReference type="ARBA" id="ARBA00022832"/>
    </source>
</evidence>
<comment type="similarity">
    <text evidence="1">Belongs to the ATP-dependent AMP-binding enzyme family.</text>
</comment>
<name>A0ABT2NDL4_9CYAN</name>
<evidence type="ECO:0000313" key="7">
    <source>
        <dbReference type="Proteomes" id="UP001525961"/>
    </source>
</evidence>
<sequence>MTFSTLIHLLQTRAHQQPNQIAYTFLKNGKTPTSQLTYRQLDQKAKAIAAYLQSQLSPGSRVLLVYPQSLDAIAALFGCLYAGVIAIPAPAPDTTRLKRTLPRLEAIATDANASLILTTHNQLTRPNPALTFQAKSFVSQLNGSPSLFLHYTLQNHPQLATLPWTATDKIPLHFAHHWQNPQIDGHTLAYLQYTSGSTSIPKGVMLDHHNLISHLAELQQAGGYDSHSITVTWMPYFHDYGLVEGILEPLYNGTPCYLMSPTAFIKSPQRWLEAISHYRATHSQAPNFAYAYCLQRITPEPATLDLSHWQAAGNAAEPINPQVLEQFCQRFQPWGFRPQTFAPAYGLAEATLLVTTSRKSPSPVCCTVSQEALSQNRFVETAIGQKLAGSGRLLDNSQVAIVHPDTLTRCQPDEIGEIWVASAGVARGYWQRPDVTKDTFHAYLNDTGEGPFLRTGDLGAIHNGELFVTGRLKDLIIVRGENYYPQDIEWVAEKSHPALRPGYGAAFAVDVDGVEQLVIAFEVASKTPNLNEIVDAIRSALAEQFELSVYGVVLLKRGSILKTSSGKIQRQACRKAFLVGSWETLVTWTLDQPSPKSSDPPQNEAEERVAQIWQQVLGIESVNRTDNFFELGGNSLKGAVVVTEIEKVFGQQIPLASLTEAKTLEKFADQIVQKYWQTVGSRSLVYARPEGSKRPFFCVHAIGGRGGTANLARYLDPQRPVYGLQAVGIDGEKAPHTSIQPMVEHYIQEIQTVQPQGPYLLGGRCLGGNIALEMAQQLTQRREQVLLVAMLDSPNPLITAEQKNQQWTRWQSWGKEQQREKLQKQGLSPHLIENILKVSESNWQVIISHCPKIYSGRVVYFSAAENQALGLTLFDPMQPQGWNDFVAGGIEIIKFPGRHAGFNFQVLGEKLNTCLEQVPHLFCSKNSLGVTINI</sequence>
<evidence type="ECO:0000256" key="2">
    <source>
        <dbReference type="ARBA" id="ARBA00022598"/>
    </source>
</evidence>
<proteinExistence type="inferred from homology"/>
<dbReference type="InterPro" id="IPR009081">
    <property type="entry name" value="PP-bd_ACP"/>
</dbReference>
<dbReference type="SUPFAM" id="SSF47336">
    <property type="entry name" value="ACP-like"/>
    <property type="match status" value="1"/>
</dbReference>
<keyword evidence="4" id="KW-0443">Lipid metabolism</keyword>
<dbReference type="Gene3D" id="3.40.50.12780">
    <property type="entry name" value="N-terminal domain of ligase-like"/>
    <property type="match status" value="1"/>
</dbReference>
<protein>
    <submittedName>
        <fullName evidence="6">AMP-binding protein</fullName>
    </submittedName>
</protein>
<dbReference type="Proteomes" id="UP001525961">
    <property type="component" value="Unassembled WGS sequence"/>
</dbReference>
<gene>
    <name evidence="6" type="ORF">NG792_19180</name>
</gene>
<dbReference type="InterPro" id="IPR000873">
    <property type="entry name" value="AMP-dep_synth/lig_dom"/>
</dbReference>
<dbReference type="InterPro" id="IPR001031">
    <property type="entry name" value="Thioesterase"/>
</dbReference>
<dbReference type="InterPro" id="IPR029058">
    <property type="entry name" value="AB_hydrolase_fold"/>
</dbReference>
<dbReference type="InterPro" id="IPR036736">
    <property type="entry name" value="ACP-like_sf"/>
</dbReference>
<evidence type="ECO:0000256" key="4">
    <source>
        <dbReference type="ARBA" id="ARBA00023098"/>
    </source>
</evidence>
<dbReference type="InterPro" id="IPR045851">
    <property type="entry name" value="AMP-bd_C_sf"/>
</dbReference>
<dbReference type="CDD" id="cd05931">
    <property type="entry name" value="FAAL"/>
    <property type="match status" value="1"/>
</dbReference>
<dbReference type="Gene3D" id="3.40.50.1820">
    <property type="entry name" value="alpha/beta hydrolase"/>
    <property type="match status" value="1"/>
</dbReference>
<dbReference type="SUPFAM" id="SSF56801">
    <property type="entry name" value="Acetyl-CoA synthetase-like"/>
    <property type="match status" value="1"/>
</dbReference>
<dbReference type="PROSITE" id="PS00455">
    <property type="entry name" value="AMP_BINDING"/>
    <property type="match status" value="1"/>
</dbReference>
<dbReference type="Pfam" id="PF23024">
    <property type="entry name" value="AMP-dom_DIP2-like"/>
    <property type="match status" value="1"/>
</dbReference>
<dbReference type="EMBL" id="JAMXFA010000028">
    <property type="protein sequence ID" value="MCT7979845.1"/>
    <property type="molecule type" value="Genomic_DNA"/>
</dbReference>
<dbReference type="InterPro" id="IPR020845">
    <property type="entry name" value="AMP-binding_CS"/>
</dbReference>
<dbReference type="Gene3D" id="3.30.300.30">
    <property type="match status" value="1"/>
</dbReference>
<dbReference type="PANTHER" id="PTHR22754:SF32">
    <property type="entry name" value="DISCO-INTERACTING PROTEIN 2"/>
    <property type="match status" value="1"/>
</dbReference>
<evidence type="ECO:0000256" key="1">
    <source>
        <dbReference type="ARBA" id="ARBA00006432"/>
    </source>
</evidence>
<dbReference type="SUPFAM" id="SSF53474">
    <property type="entry name" value="alpha/beta-Hydrolases"/>
    <property type="match status" value="1"/>
</dbReference>
<evidence type="ECO:0000313" key="6">
    <source>
        <dbReference type="EMBL" id="MCT7979845.1"/>
    </source>
</evidence>
<dbReference type="InterPro" id="IPR042099">
    <property type="entry name" value="ANL_N_sf"/>
</dbReference>
<dbReference type="RefSeq" id="WP_261236483.1">
    <property type="nucleotide sequence ID" value="NZ_JAMXFA010000028.1"/>
</dbReference>
<keyword evidence="7" id="KW-1185">Reference proteome</keyword>
<keyword evidence="2" id="KW-0436">Ligase</keyword>
<organism evidence="6 7">
    <name type="scientific">Laspinema olomoucense D3b</name>
    <dbReference type="NCBI Taxonomy" id="2953688"/>
    <lineage>
        <taxon>Bacteria</taxon>
        <taxon>Bacillati</taxon>
        <taxon>Cyanobacteriota</taxon>
        <taxon>Cyanophyceae</taxon>
        <taxon>Oscillatoriophycideae</taxon>
        <taxon>Oscillatoriales</taxon>
        <taxon>Laspinemataceae</taxon>
        <taxon>Laspinema</taxon>
        <taxon>Laspinema olomoucense</taxon>
    </lineage>
</organism>
<dbReference type="InterPro" id="IPR025110">
    <property type="entry name" value="AMP-bd_C"/>
</dbReference>
<dbReference type="Pfam" id="PF00975">
    <property type="entry name" value="Thioesterase"/>
    <property type="match status" value="1"/>
</dbReference>
<feature type="domain" description="Carrier" evidence="5">
    <location>
        <begin position="600"/>
        <end position="675"/>
    </location>
</feature>
<dbReference type="PROSITE" id="PS50075">
    <property type="entry name" value="CARRIER"/>
    <property type="match status" value="1"/>
</dbReference>
<accession>A0ABT2NDL4</accession>
<dbReference type="PANTHER" id="PTHR22754">
    <property type="entry name" value="DISCO-INTERACTING PROTEIN 2 DIP2 -RELATED"/>
    <property type="match status" value="1"/>
</dbReference>
<keyword evidence="3" id="KW-0276">Fatty acid metabolism</keyword>
<dbReference type="Gene3D" id="1.10.1200.10">
    <property type="entry name" value="ACP-like"/>
    <property type="match status" value="1"/>
</dbReference>
<evidence type="ECO:0000259" key="5">
    <source>
        <dbReference type="PROSITE" id="PS50075"/>
    </source>
</evidence>
<reference evidence="6 7" key="1">
    <citation type="journal article" date="2022" name="Front. Microbiol.">
        <title>High genomic differentiation and limited gene flow indicate recent cryptic speciation within the genus Laspinema (cyanobacteria).</title>
        <authorList>
            <person name="Stanojkovic A."/>
            <person name="Skoupy S."/>
            <person name="Skaloud P."/>
            <person name="Dvorak P."/>
        </authorList>
    </citation>
    <scope>NUCLEOTIDE SEQUENCE [LARGE SCALE GENOMIC DNA]</scope>
    <source>
        <strain evidence="6 7">D3b</strain>
    </source>
</reference>
<dbReference type="Pfam" id="PF00550">
    <property type="entry name" value="PP-binding"/>
    <property type="match status" value="1"/>
</dbReference>